<accession>A0A160M867</accession>
<dbReference type="PANTHER" id="PTHR45436">
    <property type="entry name" value="SENSOR HISTIDINE KINASE YKOH"/>
    <property type="match status" value="1"/>
</dbReference>
<dbReference type="CDD" id="cd00075">
    <property type="entry name" value="HATPase"/>
    <property type="match status" value="1"/>
</dbReference>
<dbReference type="InterPro" id="IPR003594">
    <property type="entry name" value="HATPase_dom"/>
</dbReference>
<keyword evidence="6" id="KW-0597">Phosphoprotein</keyword>
<keyword evidence="5" id="KW-1003">Cell membrane</keyword>
<dbReference type="FunFam" id="1.10.287.130:FF:000001">
    <property type="entry name" value="Two-component sensor histidine kinase"/>
    <property type="match status" value="1"/>
</dbReference>
<protein>
    <recommendedName>
        <fullName evidence="4">Signal transduction histidine-protein kinase ArlS</fullName>
        <ecNumber evidence="3">2.7.13.3</ecNumber>
    </recommendedName>
</protein>
<dbReference type="Pfam" id="PF00672">
    <property type="entry name" value="HAMP"/>
    <property type="match status" value="1"/>
</dbReference>
<dbReference type="AlphaFoldDB" id="A0A160M867"/>
<dbReference type="SMART" id="SM00387">
    <property type="entry name" value="HATPase_c"/>
    <property type="match status" value="1"/>
</dbReference>
<dbReference type="PROSITE" id="PS50885">
    <property type="entry name" value="HAMP"/>
    <property type="match status" value="1"/>
</dbReference>
<dbReference type="eggNOG" id="COG5002">
    <property type="taxonomic scope" value="Bacteria"/>
</dbReference>
<keyword evidence="14 15" id="KW-0472">Membrane</keyword>
<keyword evidence="10 18" id="KW-0418">Kinase</keyword>
<dbReference type="GO" id="GO:0005524">
    <property type="term" value="F:ATP binding"/>
    <property type="evidence" value="ECO:0007669"/>
    <property type="project" value="UniProtKB-KW"/>
</dbReference>
<dbReference type="SUPFAM" id="SSF55874">
    <property type="entry name" value="ATPase domain of HSP90 chaperone/DNA topoisomerase II/histidine kinase"/>
    <property type="match status" value="1"/>
</dbReference>
<evidence type="ECO:0000256" key="11">
    <source>
        <dbReference type="ARBA" id="ARBA00022840"/>
    </source>
</evidence>
<dbReference type="KEGG" id="bon:A361_06580"/>
<dbReference type="FunFam" id="3.30.565.10:FF:000006">
    <property type="entry name" value="Sensor histidine kinase WalK"/>
    <property type="match status" value="1"/>
</dbReference>
<evidence type="ECO:0000256" key="2">
    <source>
        <dbReference type="ARBA" id="ARBA00004651"/>
    </source>
</evidence>
<evidence type="ECO:0000256" key="8">
    <source>
        <dbReference type="ARBA" id="ARBA00022692"/>
    </source>
</evidence>
<dbReference type="GO" id="GO:0000155">
    <property type="term" value="F:phosphorelay sensor kinase activity"/>
    <property type="evidence" value="ECO:0007669"/>
    <property type="project" value="InterPro"/>
</dbReference>
<dbReference type="PROSITE" id="PS50109">
    <property type="entry name" value="HIS_KIN"/>
    <property type="match status" value="1"/>
</dbReference>
<evidence type="ECO:0000259" key="16">
    <source>
        <dbReference type="PROSITE" id="PS50109"/>
    </source>
</evidence>
<feature type="domain" description="Histidine kinase" evidence="16">
    <location>
        <begin position="238"/>
        <end position="450"/>
    </location>
</feature>
<feature type="transmembrane region" description="Helical" evidence="15">
    <location>
        <begin position="154"/>
        <end position="175"/>
    </location>
</feature>
<evidence type="ECO:0000256" key="10">
    <source>
        <dbReference type="ARBA" id="ARBA00022777"/>
    </source>
</evidence>
<dbReference type="SMART" id="SM00388">
    <property type="entry name" value="HisKA"/>
    <property type="match status" value="1"/>
</dbReference>
<gene>
    <name evidence="18" type="ORF">A361_06580</name>
</gene>
<keyword evidence="9" id="KW-0547">Nucleotide-binding</keyword>
<dbReference type="CDD" id="cd06225">
    <property type="entry name" value="HAMP"/>
    <property type="match status" value="1"/>
</dbReference>
<dbReference type="Gene3D" id="3.30.565.10">
    <property type="entry name" value="Histidine kinase-like ATPase, C-terminal domain"/>
    <property type="match status" value="1"/>
</dbReference>
<dbReference type="Gene3D" id="1.10.287.130">
    <property type="match status" value="1"/>
</dbReference>
<dbReference type="EMBL" id="CP015506">
    <property type="protein sequence ID" value="AND38786.1"/>
    <property type="molecule type" value="Genomic_DNA"/>
</dbReference>
<dbReference type="InterPro" id="IPR004358">
    <property type="entry name" value="Sig_transdc_His_kin-like_C"/>
</dbReference>
<organism evidence="18 19">
    <name type="scientific">Cytobacillus oceanisediminis 2691</name>
    <dbReference type="NCBI Taxonomy" id="1196031"/>
    <lineage>
        <taxon>Bacteria</taxon>
        <taxon>Bacillati</taxon>
        <taxon>Bacillota</taxon>
        <taxon>Bacilli</taxon>
        <taxon>Bacillales</taxon>
        <taxon>Bacillaceae</taxon>
        <taxon>Cytobacillus</taxon>
    </lineage>
</organism>
<dbReference type="InterPro" id="IPR003660">
    <property type="entry name" value="HAMP_dom"/>
</dbReference>
<evidence type="ECO:0000256" key="9">
    <source>
        <dbReference type="ARBA" id="ARBA00022741"/>
    </source>
</evidence>
<keyword evidence="8 15" id="KW-0812">Transmembrane</keyword>
<evidence type="ECO:0000256" key="12">
    <source>
        <dbReference type="ARBA" id="ARBA00022989"/>
    </source>
</evidence>
<keyword evidence="7" id="KW-0808">Transferase</keyword>
<dbReference type="Proteomes" id="UP000077856">
    <property type="component" value="Chromosome"/>
</dbReference>
<dbReference type="PANTHER" id="PTHR45436:SF5">
    <property type="entry name" value="SENSOR HISTIDINE KINASE TRCS"/>
    <property type="match status" value="1"/>
</dbReference>
<dbReference type="SUPFAM" id="SSF47384">
    <property type="entry name" value="Homodimeric domain of signal transducing histidine kinase"/>
    <property type="match status" value="1"/>
</dbReference>
<evidence type="ECO:0000256" key="5">
    <source>
        <dbReference type="ARBA" id="ARBA00022475"/>
    </source>
</evidence>
<dbReference type="InterPro" id="IPR041610">
    <property type="entry name" value="ArlS_N"/>
</dbReference>
<evidence type="ECO:0000256" key="1">
    <source>
        <dbReference type="ARBA" id="ARBA00000085"/>
    </source>
</evidence>
<dbReference type="InterPro" id="IPR003661">
    <property type="entry name" value="HisK_dim/P_dom"/>
</dbReference>
<evidence type="ECO:0000256" key="7">
    <source>
        <dbReference type="ARBA" id="ARBA00022679"/>
    </source>
</evidence>
<dbReference type="InterPro" id="IPR050428">
    <property type="entry name" value="TCS_sensor_his_kinase"/>
</dbReference>
<dbReference type="Pfam" id="PF00512">
    <property type="entry name" value="HisKA"/>
    <property type="match status" value="1"/>
</dbReference>
<dbReference type="Pfam" id="PF02518">
    <property type="entry name" value="HATPase_c"/>
    <property type="match status" value="1"/>
</dbReference>
<comment type="catalytic activity">
    <reaction evidence="1">
        <text>ATP + protein L-histidine = ADP + protein N-phospho-L-histidine.</text>
        <dbReference type="EC" id="2.7.13.3"/>
    </reaction>
</comment>
<sequence length="450" mass="50890">MNLRKKIYLYTTVLFAVLLLIMNIAVYAVFSKLIYENEQASISNEMANITKIAQRSIGNVPEDDLLRAFVPSSGMVRLVQPDKKAVTSASSDEKALSKIPAEYISSELIKTMEIDKKVYMFASAPVILPDGEIGSFQLARSMESAENILRTLRFVLGIVTVLAMIPVLISSAILSKFITRPVATMTATMKEIRKSGQFKRLELEGKSQDELHQMGETFNHMIDLLESNYEKQKLFISNASHELKTPLTVIESYSSLLKRRGLKEPELFNESIEAIHSEALRMKEMTEQLLLLARHDDQWMLDLKMIDLNRFLTQVIRTYGDAFKRTIQLESSLAGNTFIQTDENKLKQLLFIFLDNARKYSDDIIRVTIGTEKSKVYIRIEDRGMGIPQKDLPRVFDRFYRVDEARNRKTGGSGLGLSLAKEIADALGVEIRLESTEGLGTAASIRIKIT</sequence>
<dbReference type="STRING" id="1196031.A361_06580"/>
<evidence type="ECO:0000256" key="3">
    <source>
        <dbReference type="ARBA" id="ARBA00012438"/>
    </source>
</evidence>
<evidence type="ECO:0000256" key="4">
    <source>
        <dbReference type="ARBA" id="ARBA00015735"/>
    </source>
</evidence>
<evidence type="ECO:0000313" key="19">
    <source>
        <dbReference type="Proteomes" id="UP000077856"/>
    </source>
</evidence>
<keyword evidence="13" id="KW-0902">Two-component regulatory system</keyword>
<dbReference type="InterPro" id="IPR036097">
    <property type="entry name" value="HisK_dim/P_sf"/>
</dbReference>
<dbReference type="Gene3D" id="6.10.340.10">
    <property type="match status" value="1"/>
</dbReference>
<feature type="transmembrane region" description="Helical" evidence="15">
    <location>
        <begin position="7"/>
        <end position="30"/>
    </location>
</feature>
<evidence type="ECO:0000313" key="18">
    <source>
        <dbReference type="EMBL" id="AND38786.1"/>
    </source>
</evidence>
<dbReference type="GO" id="GO:0005886">
    <property type="term" value="C:plasma membrane"/>
    <property type="evidence" value="ECO:0007669"/>
    <property type="project" value="UniProtKB-SubCell"/>
</dbReference>
<dbReference type="CDD" id="cd00082">
    <property type="entry name" value="HisKA"/>
    <property type="match status" value="1"/>
</dbReference>
<dbReference type="EC" id="2.7.13.3" evidence="3"/>
<evidence type="ECO:0000256" key="6">
    <source>
        <dbReference type="ARBA" id="ARBA00022553"/>
    </source>
</evidence>
<reference evidence="18 19" key="1">
    <citation type="submission" date="2016-04" db="EMBL/GenBank/DDBJ databases">
        <title>Complete genome sequence of Bacillus oceanisediminis strain 2691.</title>
        <authorList>
            <person name="Jeong H."/>
            <person name="Kim H.J."/>
            <person name="Lee D.-W."/>
        </authorList>
    </citation>
    <scope>NUCLEOTIDE SEQUENCE [LARGE SCALE GENOMIC DNA]</scope>
    <source>
        <strain evidence="18 19">2691</strain>
    </source>
</reference>
<evidence type="ECO:0000259" key="17">
    <source>
        <dbReference type="PROSITE" id="PS50885"/>
    </source>
</evidence>
<dbReference type="SMART" id="SM00304">
    <property type="entry name" value="HAMP"/>
    <property type="match status" value="1"/>
</dbReference>
<evidence type="ECO:0000256" key="13">
    <source>
        <dbReference type="ARBA" id="ARBA00023012"/>
    </source>
</evidence>
<dbReference type="RefSeq" id="WP_009331504.1">
    <property type="nucleotide sequence ID" value="NZ_CP015506.1"/>
</dbReference>
<keyword evidence="11" id="KW-0067">ATP-binding</keyword>
<evidence type="ECO:0000256" key="15">
    <source>
        <dbReference type="SAM" id="Phobius"/>
    </source>
</evidence>
<dbReference type="SUPFAM" id="SSF158472">
    <property type="entry name" value="HAMP domain-like"/>
    <property type="match status" value="1"/>
</dbReference>
<evidence type="ECO:0000256" key="14">
    <source>
        <dbReference type="ARBA" id="ARBA00023136"/>
    </source>
</evidence>
<proteinExistence type="predicted"/>
<feature type="domain" description="HAMP" evidence="17">
    <location>
        <begin position="176"/>
        <end position="230"/>
    </location>
</feature>
<comment type="subcellular location">
    <subcellularLocation>
        <location evidence="2">Cell membrane</location>
        <topology evidence="2">Multi-pass membrane protein</topology>
    </subcellularLocation>
</comment>
<dbReference type="PRINTS" id="PR00344">
    <property type="entry name" value="BCTRLSENSOR"/>
</dbReference>
<dbReference type="InterPro" id="IPR005467">
    <property type="entry name" value="His_kinase_dom"/>
</dbReference>
<keyword evidence="12 15" id="KW-1133">Transmembrane helix</keyword>
<dbReference type="InterPro" id="IPR036890">
    <property type="entry name" value="HATPase_C_sf"/>
</dbReference>
<name>A0A160M867_9BACI</name>
<dbReference type="Pfam" id="PF18719">
    <property type="entry name" value="ArlS_N"/>
    <property type="match status" value="1"/>
</dbReference>